<feature type="signal peptide" evidence="1">
    <location>
        <begin position="1"/>
        <end position="19"/>
    </location>
</feature>
<dbReference type="Proteomes" id="UP000724874">
    <property type="component" value="Unassembled WGS sequence"/>
</dbReference>
<gene>
    <name evidence="2" type="ORF">CPB84DRAFT_291974</name>
</gene>
<dbReference type="AlphaFoldDB" id="A0A9P5NEZ5"/>
<dbReference type="EMBL" id="JADNYJ010000148">
    <property type="protein sequence ID" value="KAF8879526.1"/>
    <property type="molecule type" value="Genomic_DNA"/>
</dbReference>
<comment type="caution">
    <text evidence="2">The sequence shown here is derived from an EMBL/GenBank/DDBJ whole genome shotgun (WGS) entry which is preliminary data.</text>
</comment>
<evidence type="ECO:0000256" key="1">
    <source>
        <dbReference type="SAM" id="SignalP"/>
    </source>
</evidence>
<protein>
    <recommendedName>
        <fullName evidence="4">Secreted protein</fullName>
    </recommendedName>
</protein>
<sequence>MQFDIVFITTALLASASLAMSATVTLFSGPNYTGAPATPVSPMSSTSLLPAEVTKIASLAPNFCLMVPLDVRLRLRETIGVVLWSSRFLAVETALGSINL</sequence>
<name>A0A9P5NEZ5_GYMJU</name>
<keyword evidence="3" id="KW-1185">Reference proteome</keyword>
<feature type="chain" id="PRO_5040243735" description="Secreted protein" evidence="1">
    <location>
        <begin position="20"/>
        <end position="100"/>
    </location>
</feature>
<keyword evidence="1" id="KW-0732">Signal</keyword>
<evidence type="ECO:0008006" key="4">
    <source>
        <dbReference type="Google" id="ProtNLM"/>
    </source>
</evidence>
<organism evidence="2 3">
    <name type="scientific">Gymnopilus junonius</name>
    <name type="common">Spectacular rustgill mushroom</name>
    <name type="synonym">Gymnopilus spectabilis subsp. junonius</name>
    <dbReference type="NCBI Taxonomy" id="109634"/>
    <lineage>
        <taxon>Eukaryota</taxon>
        <taxon>Fungi</taxon>
        <taxon>Dikarya</taxon>
        <taxon>Basidiomycota</taxon>
        <taxon>Agaricomycotina</taxon>
        <taxon>Agaricomycetes</taxon>
        <taxon>Agaricomycetidae</taxon>
        <taxon>Agaricales</taxon>
        <taxon>Agaricineae</taxon>
        <taxon>Hymenogastraceae</taxon>
        <taxon>Gymnopilus</taxon>
    </lineage>
</organism>
<accession>A0A9P5NEZ5</accession>
<reference evidence="2" key="1">
    <citation type="submission" date="2020-11" db="EMBL/GenBank/DDBJ databases">
        <authorList>
            <consortium name="DOE Joint Genome Institute"/>
            <person name="Ahrendt S."/>
            <person name="Riley R."/>
            <person name="Andreopoulos W."/>
            <person name="LaButti K."/>
            <person name="Pangilinan J."/>
            <person name="Ruiz-duenas F.J."/>
            <person name="Barrasa J.M."/>
            <person name="Sanchez-Garcia M."/>
            <person name="Camarero S."/>
            <person name="Miyauchi S."/>
            <person name="Serrano A."/>
            <person name="Linde D."/>
            <person name="Babiker R."/>
            <person name="Drula E."/>
            <person name="Ayuso-Fernandez I."/>
            <person name="Pacheco R."/>
            <person name="Padilla G."/>
            <person name="Ferreira P."/>
            <person name="Barriuso J."/>
            <person name="Kellner H."/>
            <person name="Castanera R."/>
            <person name="Alfaro M."/>
            <person name="Ramirez L."/>
            <person name="Pisabarro A.G."/>
            <person name="Kuo A."/>
            <person name="Tritt A."/>
            <person name="Lipzen A."/>
            <person name="He G."/>
            <person name="Yan M."/>
            <person name="Ng V."/>
            <person name="Cullen D."/>
            <person name="Martin F."/>
            <person name="Rosso M.-N."/>
            <person name="Henrissat B."/>
            <person name="Hibbett D."/>
            <person name="Martinez A.T."/>
            <person name="Grigoriev I.V."/>
        </authorList>
    </citation>
    <scope>NUCLEOTIDE SEQUENCE</scope>
    <source>
        <strain evidence="2">AH 44721</strain>
    </source>
</reference>
<evidence type="ECO:0000313" key="2">
    <source>
        <dbReference type="EMBL" id="KAF8879526.1"/>
    </source>
</evidence>
<evidence type="ECO:0000313" key="3">
    <source>
        <dbReference type="Proteomes" id="UP000724874"/>
    </source>
</evidence>
<proteinExistence type="predicted"/>